<evidence type="ECO:0000313" key="1">
    <source>
        <dbReference type="EMBL" id="GBM30217.1"/>
    </source>
</evidence>
<comment type="caution">
    <text evidence="1">The sequence shown here is derived from an EMBL/GenBank/DDBJ whole genome shotgun (WGS) entry which is preliminary data.</text>
</comment>
<proteinExistence type="predicted"/>
<dbReference type="Proteomes" id="UP000499080">
    <property type="component" value="Unassembled WGS sequence"/>
</dbReference>
<accession>A0A4Y2ENX5</accession>
<name>A0A4Y2ENX5_ARAVE</name>
<reference evidence="1 2" key="1">
    <citation type="journal article" date="2019" name="Sci. Rep.">
        <title>Orb-weaving spider Araneus ventricosus genome elucidates the spidroin gene catalogue.</title>
        <authorList>
            <person name="Kono N."/>
            <person name="Nakamura H."/>
            <person name="Ohtoshi R."/>
            <person name="Moran D.A.P."/>
            <person name="Shinohara A."/>
            <person name="Yoshida Y."/>
            <person name="Fujiwara M."/>
            <person name="Mori M."/>
            <person name="Tomita M."/>
            <person name="Arakawa K."/>
        </authorList>
    </citation>
    <scope>NUCLEOTIDE SEQUENCE [LARGE SCALE GENOMIC DNA]</scope>
</reference>
<dbReference type="EMBL" id="BGPR01000654">
    <property type="protein sequence ID" value="GBM30217.1"/>
    <property type="molecule type" value="Genomic_DNA"/>
</dbReference>
<protein>
    <submittedName>
        <fullName evidence="1">Uncharacterized protein</fullName>
    </submittedName>
</protein>
<organism evidence="1 2">
    <name type="scientific">Araneus ventricosus</name>
    <name type="common">Orbweaver spider</name>
    <name type="synonym">Epeira ventricosa</name>
    <dbReference type="NCBI Taxonomy" id="182803"/>
    <lineage>
        <taxon>Eukaryota</taxon>
        <taxon>Metazoa</taxon>
        <taxon>Ecdysozoa</taxon>
        <taxon>Arthropoda</taxon>
        <taxon>Chelicerata</taxon>
        <taxon>Arachnida</taxon>
        <taxon>Araneae</taxon>
        <taxon>Araneomorphae</taxon>
        <taxon>Entelegynae</taxon>
        <taxon>Araneoidea</taxon>
        <taxon>Araneidae</taxon>
        <taxon>Araneus</taxon>
    </lineage>
</organism>
<dbReference type="AlphaFoldDB" id="A0A4Y2ENX5"/>
<keyword evidence="2" id="KW-1185">Reference proteome</keyword>
<evidence type="ECO:0000313" key="2">
    <source>
        <dbReference type="Proteomes" id="UP000499080"/>
    </source>
</evidence>
<sequence>MTECAFKWKAERCWISKCSTTSIISHFVRSPYPPSYFSFMSSAPSEDASDENPKTSITARHLCHCMLALTLLFERRFQNGGAELANAQLRYTTKRGPGW</sequence>
<gene>
    <name evidence="1" type="ORF">AVEN_165816_1</name>
</gene>